<proteinExistence type="predicted"/>
<reference evidence="2 3" key="1">
    <citation type="submission" date="2017-07" db="EMBL/GenBank/DDBJ databases">
        <title>Draft whole genome sequences of clinical Proprionibacteriaceae strains.</title>
        <authorList>
            <person name="Bernier A.-M."/>
            <person name="Bernard K."/>
            <person name="Domingo M.-C."/>
        </authorList>
    </citation>
    <scope>NUCLEOTIDE SEQUENCE [LARGE SCALE GENOMIC DNA]</scope>
    <source>
        <strain evidence="2 3">NML 030167</strain>
    </source>
</reference>
<dbReference type="Pfam" id="PF01261">
    <property type="entry name" value="AP_endonuc_2"/>
    <property type="match status" value="1"/>
</dbReference>
<dbReference type="InterPro" id="IPR050312">
    <property type="entry name" value="IolE/XylAMocC-like"/>
</dbReference>
<accession>A0A255GPA2</accession>
<evidence type="ECO:0000313" key="2">
    <source>
        <dbReference type="EMBL" id="OYO17648.1"/>
    </source>
</evidence>
<organism evidence="2 3">
    <name type="scientific">Enemella evansiae</name>
    <dbReference type="NCBI Taxonomy" id="2016499"/>
    <lineage>
        <taxon>Bacteria</taxon>
        <taxon>Bacillati</taxon>
        <taxon>Actinomycetota</taxon>
        <taxon>Actinomycetes</taxon>
        <taxon>Propionibacteriales</taxon>
        <taxon>Propionibacteriaceae</taxon>
        <taxon>Enemella</taxon>
    </lineage>
</organism>
<evidence type="ECO:0000313" key="3">
    <source>
        <dbReference type="Proteomes" id="UP000215896"/>
    </source>
</evidence>
<dbReference type="GO" id="GO:0016853">
    <property type="term" value="F:isomerase activity"/>
    <property type="evidence" value="ECO:0007669"/>
    <property type="project" value="UniProtKB-KW"/>
</dbReference>
<dbReference type="SUPFAM" id="SSF51658">
    <property type="entry name" value="Xylose isomerase-like"/>
    <property type="match status" value="1"/>
</dbReference>
<dbReference type="InterPro" id="IPR036237">
    <property type="entry name" value="Xyl_isomerase-like_sf"/>
</dbReference>
<gene>
    <name evidence="2" type="ORF">CGZ94_01810</name>
</gene>
<dbReference type="RefSeq" id="WP_094404449.1">
    <property type="nucleotide sequence ID" value="NZ_NMVO01000001.1"/>
</dbReference>
<evidence type="ECO:0000259" key="1">
    <source>
        <dbReference type="Pfam" id="PF01261"/>
    </source>
</evidence>
<dbReference type="PANTHER" id="PTHR12110">
    <property type="entry name" value="HYDROXYPYRUVATE ISOMERASE"/>
    <property type="match status" value="1"/>
</dbReference>
<dbReference type="AlphaFoldDB" id="A0A255GPA2"/>
<keyword evidence="2" id="KW-0413">Isomerase</keyword>
<protein>
    <submittedName>
        <fullName evidence="2">Sugar phosphate isomerase</fullName>
    </submittedName>
</protein>
<dbReference type="PANTHER" id="PTHR12110:SF52">
    <property type="entry name" value="XYLOSE ISOMERASE"/>
    <property type="match status" value="1"/>
</dbReference>
<dbReference type="EMBL" id="NMVO01000001">
    <property type="protein sequence ID" value="OYO17648.1"/>
    <property type="molecule type" value="Genomic_DNA"/>
</dbReference>
<comment type="caution">
    <text evidence="2">The sequence shown here is derived from an EMBL/GenBank/DDBJ whole genome shotgun (WGS) entry which is preliminary data.</text>
</comment>
<feature type="domain" description="Xylose isomerase-like TIM barrel" evidence="1">
    <location>
        <begin position="74"/>
        <end position="252"/>
    </location>
</feature>
<dbReference type="InterPro" id="IPR013022">
    <property type="entry name" value="Xyl_isomerase-like_TIM-brl"/>
</dbReference>
<dbReference type="Proteomes" id="UP000215896">
    <property type="component" value="Unassembled WGS sequence"/>
</dbReference>
<dbReference type="OrthoDB" id="3350993at2"/>
<sequence>MAIGLSTYAYFWRWHETAVHPMGWREMLDDCAEQGVPVFQFCDYPPLHSMTAAGMREIERHATRCGITLELGTRGLDTDHLRHYLELARASGVELVRSMVRRDEADRAVDLITAVLPAYEAAGVTIALETYEQVATSRLIEIVDEVGSEHLGICLDPANSVAALEMPSQTIAETAAWVKNLHVKDFAFTRQDGWVGFTYAGAPLGEGLLDYDAMVDTVQPEARRINQVIEHWLVWQGDPETTARIEDQWTRNNIAFLRRKLS</sequence>
<keyword evidence="3" id="KW-1185">Reference proteome</keyword>
<name>A0A255GPA2_9ACTN</name>
<dbReference type="Gene3D" id="3.20.20.150">
    <property type="entry name" value="Divalent-metal-dependent TIM barrel enzymes"/>
    <property type="match status" value="1"/>
</dbReference>